<dbReference type="Pfam" id="PF19038">
    <property type="entry name" value="Fuz_longin_3"/>
    <property type="match status" value="1"/>
</dbReference>
<dbReference type="InterPro" id="IPR026053">
    <property type="entry name" value="HPS1"/>
</dbReference>
<dbReference type="PANTHER" id="PTHR12761:SF1">
    <property type="entry name" value="BLOC-3 COMPLEX MEMBER HPS1"/>
    <property type="match status" value="1"/>
</dbReference>
<accession>A0A8C1W6E7</accession>
<dbReference type="AlphaFoldDB" id="A0A8C1W6E7"/>
<dbReference type="Ensembl" id="ENSCCRT00015063707.1">
    <property type="protein sequence ID" value="ENSCCRP00015061686.1"/>
    <property type="gene ID" value="ENSCCRG00015025012.1"/>
</dbReference>
<evidence type="ECO:0000259" key="3">
    <source>
        <dbReference type="Pfam" id="PF19037"/>
    </source>
</evidence>
<protein>
    <submittedName>
        <fullName evidence="5">HPS1 biogenesis of lysosomal organelles complex 3 subunit 1</fullName>
    </submittedName>
</protein>
<evidence type="ECO:0000256" key="1">
    <source>
        <dbReference type="SAM" id="MobiDB-lite"/>
    </source>
</evidence>
<dbReference type="Proteomes" id="UP000694700">
    <property type="component" value="Unplaced"/>
</dbReference>
<dbReference type="InterPro" id="IPR043970">
    <property type="entry name" value="FUZ/MON1/HPS1_longin_3"/>
</dbReference>
<evidence type="ECO:0000313" key="6">
    <source>
        <dbReference type="Proteomes" id="UP000694700"/>
    </source>
</evidence>
<dbReference type="Pfam" id="PF19036">
    <property type="entry name" value="Fuz_longin_1"/>
    <property type="match status" value="1"/>
</dbReference>
<dbReference type="PANTHER" id="PTHR12761">
    <property type="entry name" value="HERMANSKY-PUDLAK SYNDROME PROTEIN 1"/>
    <property type="match status" value="1"/>
</dbReference>
<evidence type="ECO:0000313" key="5">
    <source>
        <dbReference type="Ensembl" id="ENSCCRP00015061686.1"/>
    </source>
</evidence>
<dbReference type="GO" id="GO:0016192">
    <property type="term" value="P:vesicle-mediated transport"/>
    <property type="evidence" value="ECO:0007669"/>
    <property type="project" value="InterPro"/>
</dbReference>
<dbReference type="InterPro" id="IPR043972">
    <property type="entry name" value="FUZ/MON1/HPS1_longin_1"/>
</dbReference>
<feature type="domain" description="FUZ/MON1/HPS1 third Longin" evidence="4">
    <location>
        <begin position="467"/>
        <end position="620"/>
    </location>
</feature>
<feature type="region of interest" description="Disordered" evidence="1">
    <location>
        <begin position="255"/>
        <end position="286"/>
    </location>
</feature>
<evidence type="ECO:0000259" key="2">
    <source>
        <dbReference type="Pfam" id="PF19036"/>
    </source>
</evidence>
<organism evidence="5 6">
    <name type="scientific">Cyprinus carpio</name>
    <name type="common">Common carp</name>
    <dbReference type="NCBI Taxonomy" id="7962"/>
    <lineage>
        <taxon>Eukaryota</taxon>
        <taxon>Metazoa</taxon>
        <taxon>Chordata</taxon>
        <taxon>Craniata</taxon>
        <taxon>Vertebrata</taxon>
        <taxon>Euteleostomi</taxon>
        <taxon>Actinopterygii</taxon>
        <taxon>Neopterygii</taxon>
        <taxon>Teleostei</taxon>
        <taxon>Ostariophysi</taxon>
        <taxon>Cypriniformes</taxon>
        <taxon>Cyprinidae</taxon>
        <taxon>Cyprininae</taxon>
        <taxon>Cyprinus</taxon>
    </lineage>
</organism>
<feature type="domain" description="FUZ/MON1/HPS1 first Longin" evidence="2">
    <location>
        <begin position="2"/>
        <end position="158"/>
    </location>
</feature>
<feature type="compositionally biased region" description="Basic and acidic residues" evidence="1">
    <location>
        <begin position="273"/>
        <end position="283"/>
    </location>
</feature>
<dbReference type="GO" id="GO:0031085">
    <property type="term" value="C:BLOC-3 complex"/>
    <property type="evidence" value="ECO:0007669"/>
    <property type="project" value="TreeGrafter"/>
</dbReference>
<feature type="domain" description="FUZ/MON1/HPS1 second Longin" evidence="3">
    <location>
        <begin position="204"/>
        <end position="356"/>
    </location>
</feature>
<name>A0A8C1W6E7_CYPCA</name>
<sequence>MKCLLLANESAEVLFYWTDTEFEQRVQEQYGVSQEEGERLPAFEDSINTLFAPIIISCSTMVDRLGDNYTSFSTENNHIYVLHQFEECLYIAVNGDGDETEEDLKRKIFVMKKLTEIMFGMVTFSGALLRKELRPQDTEQRNRLWKKLRSLLETYSRLRENDQSFLVEAVERLIHPTLCEQCIEFLERRLVQQINSNMDRMGEEVLHAFILVHTKLLAFYSSRNASNLYSSDLLALIILVQDLYPSKINLDETSEELESSSVPEVFYTPEPSPPERESVRQRGDSPPVFQFVDPDVQMAEDSLQTLEAPTPDPSAPSRVFLESKECPMPHSMYCLPLWPGITLVLLTKIPNSHVATSVCYFLEAFVKLEKRLCEGHEGAAAMRGQPSVQEQRSRLEKLIKTWAGMDIQTSQLQNAWTDFKNKAFICCPLCTGSFLQLSAWAAVKKLMDWKDFLLVKSKRNITMEFPGLIHFIYVDRSNGQMIAPSLNVTDRTVSELGKGPLADFIKKKVWSLVATAQRYLQKGYATLTLRDGDYFYCYFLWFENETGYKLEVIDIPSSPDDGAPVGMLTCDYYRKLLRYYSKKHQNEVVKCYELFTVHLGVIPNEYILQHCSQLARKLWEPTRIPLL</sequence>
<dbReference type="GO" id="GO:0005085">
    <property type="term" value="F:guanyl-nucleotide exchange factor activity"/>
    <property type="evidence" value="ECO:0007669"/>
    <property type="project" value="TreeGrafter"/>
</dbReference>
<evidence type="ECO:0000259" key="4">
    <source>
        <dbReference type="Pfam" id="PF19038"/>
    </source>
</evidence>
<proteinExistence type="predicted"/>
<dbReference type="GO" id="GO:1903232">
    <property type="term" value="P:melanosome assembly"/>
    <property type="evidence" value="ECO:0007669"/>
    <property type="project" value="TreeGrafter"/>
</dbReference>
<reference evidence="5" key="1">
    <citation type="submission" date="2025-08" db="UniProtKB">
        <authorList>
            <consortium name="Ensembl"/>
        </authorList>
    </citation>
    <scope>IDENTIFICATION</scope>
</reference>
<dbReference type="Pfam" id="PF19037">
    <property type="entry name" value="Fuz_longin_2"/>
    <property type="match status" value="1"/>
</dbReference>
<dbReference type="InterPro" id="IPR043971">
    <property type="entry name" value="FUZ/MON1/HPS1_longin_2"/>
</dbReference>